<comment type="pathway">
    <text evidence="1 11">Glycerolipid metabolism; triacylglycerol biosynthesis.</text>
</comment>
<evidence type="ECO:0000256" key="12">
    <source>
        <dbReference type="SAM" id="Coils"/>
    </source>
</evidence>
<evidence type="ECO:0000256" key="1">
    <source>
        <dbReference type="ARBA" id="ARBA00004771"/>
    </source>
</evidence>
<dbReference type="PANTHER" id="PTHR31650:SF1">
    <property type="entry name" value="WAX ESTER SYNTHASE_DIACYLGLYCEROL ACYLTRANSFERASE 4-RELATED"/>
    <property type="match status" value="1"/>
</dbReference>
<dbReference type="GO" id="GO:0005886">
    <property type="term" value="C:plasma membrane"/>
    <property type="evidence" value="ECO:0007669"/>
    <property type="project" value="TreeGrafter"/>
</dbReference>
<organism evidence="15 16">
    <name type="scientific">Iamia majanohamensis</name>
    <dbReference type="NCBI Taxonomy" id="467976"/>
    <lineage>
        <taxon>Bacteria</taxon>
        <taxon>Bacillati</taxon>
        <taxon>Actinomycetota</taxon>
        <taxon>Acidimicrobiia</taxon>
        <taxon>Acidimicrobiales</taxon>
        <taxon>Iamiaceae</taxon>
        <taxon>Iamia</taxon>
    </lineage>
</organism>
<dbReference type="GO" id="GO:0001666">
    <property type="term" value="P:response to hypoxia"/>
    <property type="evidence" value="ECO:0007669"/>
    <property type="project" value="TreeGrafter"/>
</dbReference>
<sequence length="486" mass="53275">MRRLNGEDDGFFHMDLPNQPMTTISVATLRPPSGPDGSPRPMALADLRAHVAARLDELPSFRWRVLPVPGQLHHPVAVRDPEFDLDFHLRELTLPAPGTEAELDAVVCDLASRRLDRRHPLWQLHLVHGLADGRQALVTRTHHLLMDGTAALFTFSRLYSATDHEVVVPEEVEGPWAPEALPRPRRLVADALRDQGRDLRRLPGLVRRSWRGFRAVDERAQTSDVEVPAPVSGTEACSLNDAFTAARAWTPVALPLADVKRVKDAAGASLNDVVLAVVAGAFRGYLLARDDLPGRPLTCSVPVGMEPPDAPPRQTGNWFGSLTTSLATDVADPWARLAEISRVTAEAKVRHELLGESLLPEWLDIIPPFVTAWGVLGHNRGRAANRDQADVNVLVSNLRGPRERWHLGDALVEDLYLSGPPSNGVGSNVMVWSYGDRLMFGIRSFADSLDAPDELRRRLHEALAELVARAAEAEVEAEAASVDAPV</sequence>
<keyword evidence="9 11" id="KW-0012">Acyltransferase</keyword>
<keyword evidence="6 11" id="KW-0808">Transferase</keyword>
<evidence type="ECO:0000256" key="11">
    <source>
        <dbReference type="RuleBase" id="RU361241"/>
    </source>
</evidence>
<dbReference type="PANTHER" id="PTHR31650">
    <property type="entry name" value="O-ACYLTRANSFERASE (WSD1-LIKE) FAMILY PROTEIN"/>
    <property type="match status" value="1"/>
</dbReference>
<dbReference type="Proteomes" id="UP001216390">
    <property type="component" value="Chromosome"/>
</dbReference>
<gene>
    <name evidence="15" type="ORF">PO878_02450</name>
</gene>
<comment type="catalytic activity">
    <reaction evidence="10 11">
        <text>an acyl-CoA + a 1,2-diacyl-sn-glycerol = a triacyl-sn-glycerol + CoA</text>
        <dbReference type="Rhea" id="RHEA:10868"/>
        <dbReference type="ChEBI" id="CHEBI:17815"/>
        <dbReference type="ChEBI" id="CHEBI:57287"/>
        <dbReference type="ChEBI" id="CHEBI:58342"/>
        <dbReference type="ChEBI" id="CHEBI:64615"/>
        <dbReference type="EC" id="2.3.1.20"/>
    </reaction>
</comment>
<dbReference type="GO" id="GO:0019432">
    <property type="term" value="P:triglyceride biosynthetic process"/>
    <property type="evidence" value="ECO:0007669"/>
    <property type="project" value="TreeGrafter"/>
</dbReference>
<dbReference type="InterPro" id="IPR014292">
    <property type="entry name" value="Acyl_transf_WS/DGAT"/>
</dbReference>
<evidence type="ECO:0000259" key="14">
    <source>
        <dbReference type="Pfam" id="PF06974"/>
    </source>
</evidence>
<accession>A0AAE9Y641</accession>
<dbReference type="GO" id="GO:0004144">
    <property type="term" value="F:diacylglycerol O-acyltransferase activity"/>
    <property type="evidence" value="ECO:0007669"/>
    <property type="project" value="UniProtKB-EC"/>
</dbReference>
<feature type="domain" description="O-acyltransferase WSD1-like N-terminal" evidence="13">
    <location>
        <begin position="4"/>
        <end position="274"/>
    </location>
</feature>
<dbReference type="KEGG" id="ima:PO878_02450"/>
<reference evidence="15" key="1">
    <citation type="submission" date="2023-01" db="EMBL/GenBank/DDBJ databases">
        <title>The diversity of Class Acidimicrobiia in South China Sea sediment environments and the proposal of Iamia marina sp. nov., a novel species of the genus Iamia.</title>
        <authorList>
            <person name="He Y."/>
            <person name="Tian X."/>
        </authorList>
    </citation>
    <scope>NUCLEOTIDE SEQUENCE</scope>
    <source>
        <strain evidence="15">DSM 19957</strain>
    </source>
</reference>
<dbReference type="Gene3D" id="3.30.559.10">
    <property type="entry name" value="Chloramphenicol acetyltransferase-like domain"/>
    <property type="match status" value="1"/>
</dbReference>
<dbReference type="AlphaFoldDB" id="A0AAE9Y641"/>
<dbReference type="Pfam" id="PF06974">
    <property type="entry name" value="WS_DGAT_C"/>
    <property type="match status" value="1"/>
</dbReference>
<evidence type="ECO:0000256" key="8">
    <source>
        <dbReference type="ARBA" id="ARBA00023098"/>
    </source>
</evidence>
<keyword evidence="16" id="KW-1185">Reference proteome</keyword>
<evidence type="ECO:0000256" key="9">
    <source>
        <dbReference type="ARBA" id="ARBA00023315"/>
    </source>
</evidence>
<evidence type="ECO:0000256" key="7">
    <source>
        <dbReference type="ARBA" id="ARBA00022798"/>
    </source>
</evidence>
<comment type="similarity">
    <text evidence="3 11">Belongs to the long-chain O-acyltransferase family.</text>
</comment>
<dbReference type="GO" id="GO:0006071">
    <property type="term" value="P:glycerol metabolic process"/>
    <property type="evidence" value="ECO:0007669"/>
    <property type="project" value="UniProtKB-KW"/>
</dbReference>
<dbReference type="EC" id="2.3.1.20" evidence="4 11"/>
<feature type="coiled-coil region" evidence="12">
    <location>
        <begin position="456"/>
        <end position="483"/>
    </location>
</feature>
<evidence type="ECO:0000256" key="3">
    <source>
        <dbReference type="ARBA" id="ARBA00009587"/>
    </source>
</evidence>
<dbReference type="InterPro" id="IPR045034">
    <property type="entry name" value="O-acyltransferase_WSD1-like"/>
</dbReference>
<dbReference type="NCBIfam" id="TIGR02946">
    <property type="entry name" value="acyl_WS_DGAT"/>
    <property type="match status" value="1"/>
</dbReference>
<feature type="domain" description="O-acyltransferase WSD1 C-terminal" evidence="14">
    <location>
        <begin position="316"/>
        <end position="466"/>
    </location>
</feature>
<dbReference type="GO" id="GO:0051701">
    <property type="term" value="P:biological process involved in interaction with host"/>
    <property type="evidence" value="ECO:0007669"/>
    <property type="project" value="TreeGrafter"/>
</dbReference>
<dbReference type="InterPro" id="IPR009721">
    <property type="entry name" value="O-acyltransferase_WSD1_C"/>
</dbReference>
<evidence type="ECO:0000256" key="4">
    <source>
        <dbReference type="ARBA" id="ARBA00013244"/>
    </source>
</evidence>
<evidence type="ECO:0000256" key="10">
    <source>
        <dbReference type="ARBA" id="ARBA00048109"/>
    </source>
</evidence>
<dbReference type="GO" id="GO:0071731">
    <property type="term" value="P:response to nitric oxide"/>
    <property type="evidence" value="ECO:0007669"/>
    <property type="project" value="TreeGrafter"/>
</dbReference>
<proteinExistence type="inferred from homology"/>
<evidence type="ECO:0000259" key="13">
    <source>
        <dbReference type="Pfam" id="PF03007"/>
    </source>
</evidence>
<dbReference type="SUPFAM" id="SSF52777">
    <property type="entry name" value="CoA-dependent acyltransferases"/>
    <property type="match status" value="1"/>
</dbReference>
<dbReference type="InterPro" id="IPR023213">
    <property type="entry name" value="CAT-like_dom_sf"/>
</dbReference>
<dbReference type="Pfam" id="PF03007">
    <property type="entry name" value="WS_DGAT_cat"/>
    <property type="match status" value="1"/>
</dbReference>
<name>A0AAE9Y641_9ACTN</name>
<evidence type="ECO:0000256" key="5">
    <source>
        <dbReference type="ARBA" id="ARBA00022516"/>
    </source>
</evidence>
<keyword evidence="7 11" id="KW-0319">Glycerol metabolism</keyword>
<comment type="pathway">
    <text evidence="2">Lipid metabolism.</text>
</comment>
<keyword evidence="8 11" id="KW-0443">Lipid metabolism</keyword>
<dbReference type="InterPro" id="IPR004255">
    <property type="entry name" value="O-acyltransferase_WSD1_N"/>
</dbReference>
<protein>
    <recommendedName>
        <fullName evidence="4 11">Diacylglycerol O-acyltransferase</fullName>
        <ecNumber evidence="4 11">2.3.1.20</ecNumber>
    </recommendedName>
</protein>
<evidence type="ECO:0000256" key="2">
    <source>
        <dbReference type="ARBA" id="ARBA00005189"/>
    </source>
</evidence>
<keyword evidence="12" id="KW-0175">Coiled coil</keyword>
<evidence type="ECO:0000256" key="6">
    <source>
        <dbReference type="ARBA" id="ARBA00022679"/>
    </source>
</evidence>
<keyword evidence="5 11" id="KW-0444">Lipid biosynthesis</keyword>
<dbReference type="EMBL" id="CP116942">
    <property type="protein sequence ID" value="WCO67580.1"/>
    <property type="molecule type" value="Genomic_DNA"/>
</dbReference>
<evidence type="ECO:0000313" key="15">
    <source>
        <dbReference type="EMBL" id="WCO67580.1"/>
    </source>
</evidence>
<dbReference type="RefSeq" id="WP_272737101.1">
    <property type="nucleotide sequence ID" value="NZ_CP116942.1"/>
</dbReference>
<evidence type="ECO:0000313" key="16">
    <source>
        <dbReference type="Proteomes" id="UP001216390"/>
    </source>
</evidence>